<reference evidence="1 2" key="1">
    <citation type="submission" date="2019-06" db="EMBL/GenBank/DDBJ databases">
        <title>A distant relative of Phikzvirus genus phages from a therapeutic phage collection.</title>
        <authorList>
            <person name="Hejnowicz M.S."/>
            <person name="Dabrowski K."/>
            <person name="Gawor J."/>
            <person name="Weber-Dabrowska B."/>
            <person name="Gromadka R."/>
            <person name="Lobocka M.B."/>
        </authorList>
    </citation>
    <scope>NUCLEOTIDE SEQUENCE [LARGE SCALE GENOMIC DNA]</scope>
</reference>
<evidence type="ECO:0000313" key="2">
    <source>
        <dbReference type="Proteomes" id="UP000322144"/>
    </source>
</evidence>
<keyword evidence="2" id="KW-1185">Reference proteome</keyword>
<organism evidence="1 2">
    <name type="scientific">Pseudomonas phage vB_PaeM_PS119XW</name>
    <dbReference type="NCBI Taxonomy" id="2601632"/>
    <lineage>
        <taxon>Viruses</taxon>
        <taxon>Duplodnaviria</taxon>
        <taxon>Heunggongvirae</taxon>
        <taxon>Uroviricota</taxon>
        <taxon>Caudoviricetes</taxon>
        <taxon>Chimalliviridae</taxon>
        <taxon>Pawinskivirus</taxon>
        <taxon>Pawinskivirus PS119XW</taxon>
    </lineage>
</organism>
<sequence length="209" mass="23186">MATNNLMVPPIGTKGLYVLLPPFDKVLEAAELYECGAIRYFEDVENNGRSVYDLYYKPWKINEARVATDRQQGHVIVTLLSPKFPPVYVPSSYIKSYPDLSSKPYNQVIMTLSLGALPDDVILDTAANAAANAVSDTIGVNPEVHFGIMPLSDAVTPAVHETREAARQGKIKNRTTDYARLLELENANSILKQQNLILEKIIKDNNLLP</sequence>
<dbReference type="RefSeq" id="YP_010660928.1">
    <property type="nucleotide sequence ID" value="NC_070882.1"/>
</dbReference>
<dbReference type="Proteomes" id="UP000322144">
    <property type="component" value="Segment"/>
</dbReference>
<accession>A0A5C1K737</accession>
<name>A0A5C1K737_9CAUD</name>
<dbReference type="KEGG" id="vg:77936938"/>
<dbReference type="EMBL" id="MN103543">
    <property type="protein sequence ID" value="QEM41917.1"/>
    <property type="molecule type" value="Genomic_DNA"/>
</dbReference>
<proteinExistence type="predicted"/>
<evidence type="ECO:0000313" key="1">
    <source>
        <dbReference type="EMBL" id="QEM41917.1"/>
    </source>
</evidence>
<protein>
    <submittedName>
        <fullName evidence="1">Uncharacterized protein</fullName>
    </submittedName>
</protein>
<dbReference type="InterPro" id="IPR055618">
    <property type="entry name" value="DUF7194"/>
</dbReference>
<dbReference type="Pfam" id="PF23824">
    <property type="entry name" value="DUF7194"/>
    <property type="match status" value="1"/>
</dbReference>
<dbReference type="GeneID" id="77936938"/>